<comment type="similarity">
    <text evidence="1">Belongs to the TfdA dioxygenase family.</text>
</comment>
<evidence type="ECO:0000259" key="6">
    <source>
        <dbReference type="Pfam" id="PF02668"/>
    </source>
</evidence>
<evidence type="ECO:0000313" key="8">
    <source>
        <dbReference type="Proteomes" id="UP001500063"/>
    </source>
</evidence>
<keyword evidence="2" id="KW-0479">Metal-binding</keyword>
<dbReference type="GO" id="GO:0051213">
    <property type="term" value="F:dioxygenase activity"/>
    <property type="evidence" value="ECO:0007669"/>
    <property type="project" value="UniProtKB-KW"/>
</dbReference>
<evidence type="ECO:0000256" key="5">
    <source>
        <dbReference type="ARBA" id="ARBA00023004"/>
    </source>
</evidence>
<proteinExistence type="inferred from homology"/>
<organism evidence="7 8">
    <name type="scientific">Streptomyces blastmyceticus</name>
    <dbReference type="NCBI Taxonomy" id="68180"/>
    <lineage>
        <taxon>Bacteria</taxon>
        <taxon>Bacillati</taxon>
        <taxon>Actinomycetota</taxon>
        <taxon>Actinomycetes</taxon>
        <taxon>Kitasatosporales</taxon>
        <taxon>Streptomycetaceae</taxon>
        <taxon>Streptomyces</taxon>
    </lineage>
</organism>
<keyword evidence="4" id="KW-0560">Oxidoreductase</keyword>
<evidence type="ECO:0000256" key="3">
    <source>
        <dbReference type="ARBA" id="ARBA00022964"/>
    </source>
</evidence>
<feature type="domain" description="TauD/TfdA-like" evidence="6">
    <location>
        <begin position="2"/>
        <end position="274"/>
    </location>
</feature>
<dbReference type="Pfam" id="PF02668">
    <property type="entry name" value="TauD"/>
    <property type="match status" value="1"/>
</dbReference>
<dbReference type="InterPro" id="IPR042098">
    <property type="entry name" value="TauD-like_sf"/>
</dbReference>
<evidence type="ECO:0000313" key="7">
    <source>
        <dbReference type="EMBL" id="GAA0348346.1"/>
    </source>
</evidence>
<comment type="caution">
    <text evidence="7">The sequence shown here is derived from an EMBL/GenBank/DDBJ whole genome shotgun (WGS) entry which is preliminary data.</text>
</comment>
<evidence type="ECO:0000256" key="4">
    <source>
        <dbReference type="ARBA" id="ARBA00023002"/>
    </source>
</evidence>
<accession>A0ABP3GP38</accession>
<keyword evidence="5" id="KW-0408">Iron</keyword>
<reference evidence="8" key="1">
    <citation type="journal article" date="2019" name="Int. J. Syst. Evol. Microbiol.">
        <title>The Global Catalogue of Microorganisms (GCM) 10K type strain sequencing project: providing services to taxonomists for standard genome sequencing and annotation.</title>
        <authorList>
            <consortium name="The Broad Institute Genomics Platform"/>
            <consortium name="The Broad Institute Genome Sequencing Center for Infectious Disease"/>
            <person name="Wu L."/>
            <person name="Ma J."/>
        </authorList>
    </citation>
    <scope>NUCLEOTIDE SEQUENCE [LARGE SCALE GENOMIC DNA]</scope>
    <source>
        <strain evidence="8">JCM 4565</strain>
    </source>
</reference>
<dbReference type="Proteomes" id="UP001500063">
    <property type="component" value="Unassembled WGS sequence"/>
</dbReference>
<dbReference type="InterPro" id="IPR003819">
    <property type="entry name" value="TauD/TfdA-like"/>
</dbReference>
<dbReference type="RefSeq" id="WP_344117956.1">
    <property type="nucleotide sequence ID" value="NZ_BAAABW010000015.1"/>
</dbReference>
<dbReference type="InterPro" id="IPR051323">
    <property type="entry name" value="AtsK-like"/>
</dbReference>
<keyword evidence="8" id="KW-1185">Reference proteome</keyword>
<evidence type="ECO:0000256" key="2">
    <source>
        <dbReference type="ARBA" id="ARBA00022723"/>
    </source>
</evidence>
<gene>
    <name evidence="7" type="ORF">GCM10010319_26140</name>
</gene>
<protein>
    <submittedName>
        <fullName evidence="7">TauD/TfdA family dioxygenase</fullName>
    </submittedName>
</protein>
<name>A0ABP3GP38_9ACTN</name>
<sequence length="280" mass="31449">MQIRQLTPFIGSGITGVTFEDLQRPDVFGALHETLRQRELIVVRDLALTPEQQVVLARKIGRPVPFPDVRYGHPSFPEVTVMSNVVKGNKPVGAARAGNYWHQDSTFLTDPPAYSMLYGVDVPHTSGHTLYANACDVYDRLPDPWKTRIDGRTAVHSFAGHFIIGPEHAGLSVAELRDLIDIKHPSVEQPLVRCDAFTGRPYLYGCPEYLRTVNGFDANQNEEFCTLLDHLIQDPEHIYTHRWLPKDLMVWKTATTYHAATPVEPGVHRTVHRISIAAPS</sequence>
<dbReference type="Gene3D" id="3.60.130.10">
    <property type="entry name" value="Clavaminate synthase-like"/>
    <property type="match status" value="1"/>
</dbReference>
<dbReference type="EMBL" id="BAAABW010000015">
    <property type="protein sequence ID" value="GAA0348346.1"/>
    <property type="molecule type" value="Genomic_DNA"/>
</dbReference>
<dbReference type="PANTHER" id="PTHR30468:SF1">
    <property type="entry name" value="ALPHA-KETOGLUTARATE-DEPENDENT SULFONATE DIOXYGENASE"/>
    <property type="match status" value="1"/>
</dbReference>
<dbReference type="SUPFAM" id="SSF51197">
    <property type="entry name" value="Clavaminate synthase-like"/>
    <property type="match status" value="1"/>
</dbReference>
<keyword evidence="3 7" id="KW-0223">Dioxygenase</keyword>
<dbReference type="PANTHER" id="PTHR30468">
    <property type="entry name" value="ALPHA-KETOGLUTARATE-DEPENDENT SULFONATE DIOXYGENASE"/>
    <property type="match status" value="1"/>
</dbReference>
<evidence type="ECO:0000256" key="1">
    <source>
        <dbReference type="ARBA" id="ARBA00005896"/>
    </source>
</evidence>